<dbReference type="EMBL" id="JAMKPW020000013">
    <property type="protein sequence ID" value="KAK8211504.1"/>
    <property type="molecule type" value="Genomic_DNA"/>
</dbReference>
<name>A0ACC3SFK3_9PEZI</name>
<dbReference type="Proteomes" id="UP001320706">
    <property type="component" value="Unassembled WGS sequence"/>
</dbReference>
<reference evidence="1" key="1">
    <citation type="submission" date="2024-02" db="EMBL/GenBank/DDBJ databases">
        <title>Metagenome Assembled Genome of Zalaria obscura JY119.</title>
        <authorList>
            <person name="Vighnesh L."/>
            <person name="Jagadeeshwari U."/>
            <person name="Venkata Ramana C."/>
            <person name="Sasikala C."/>
        </authorList>
    </citation>
    <scope>NUCLEOTIDE SEQUENCE</scope>
    <source>
        <strain evidence="1">JY119</strain>
    </source>
</reference>
<keyword evidence="2" id="KW-1185">Reference proteome</keyword>
<evidence type="ECO:0000313" key="1">
    <source>
        <dbReference type="EMBL" id="KAK8211504.1"/>
    </source>
</evidence>
<organism evidence="1 2">
    <name type="scientific">Zalaria obscura</name>
    <dbReference type="NCBI Taxonomy" id="2024903"/>
    <lineage>
        <taxon>Eukaryota</taxon>
        <taxon>Fungi</taxon>
        <taxon>Dikarya</taxon>
        <taxon>Ascomycota</taxon>
        <taxon>Pezizomycotina</taxon>
        <taxon>Dothideomycetes</taxon>
        <taxon>Dothideomycetidae</taxon>
        <taxon>Dothideales</taxon>
        <taxon>Zalariaceae</taxon>
        <taxon>Zalaria</taxon>
    </lineage>
</organism>
<accession>A0ACC3SFK3</accession>
<gene>
    <name evidence="1" type="primary">PARP10</name>
    <name evidence="1" type="ORF">M8818_003157</name>
</gene>
<comment type="caution">
    <text evidence="1">The sequence shown here is derived from an EMBL/GenBank/DDBJ whole genome shotgun (WGS) entry which is preliminary data.</text>
</comment>
<evidence type="ECO:0000313" key="2">
    <source>
        <dbReference type="Proteomes" id="UP001320706"/>
    </source>
</evidence>
<protein>
    <submittedName>
        <fullName evidence="1">Cytoskeletal protein binding</fullName>
    </submittedName>
</protein>
<proteinExistence type="predicted"/>
<sequence length="907" mass="97090">MGFLRISGLLLGAQLALAQVNPPGPPFPDSTYPNATDALTDGGAQFNQTSPPKYPSPWGEGTGNWADAYAQARAFVSGLTLTEKVNLTTGVGWEGELCVGNNGAIPRLGFRAMCMQDSPLGVRDTDFNSAFPAGVTIAATWDRFLFNQRGYDMGTEHKLKGVDVQLGPVVGPLGRSPEGGRNWEGFSPDPVLSGIAVGETVQGIQSAGIMACTKHYILNEQEHYRQGGTNLSDAISSNIDDVTLHELYLWPFADAVRAGTASIMCSYNQINNSYACQNSYTLNYLLKGELGFQGFVMSDWSAQHSGVSGALAGLDMTMPGDEGFDSGTSYWGPNLTIAILNGTIPQWRLDDMCVRIMAGWYYVDREANQQPVAPNYSSWTLDTYGYRHQYAMEDFTQVNYHVDVRLDHGAHIRNASARGTVLLKNSGALPLTGKEKLTAVFGEDAGDNPHGPNGCSDRGCDNGTLAMGWGSGTANFPYLVTPLTAIQNVVHENYGAIEDVLDNWDSANIELLATRATEVGGVCIVFGNADAGEGYITVDGNEGDRNNLTLWQNAETVIQNVSSMCNNTIVVLHTVGPVLVDAWYDNPNVTAIVWAGIPGEESGNSLVDILYGAINPGGKLPFTMGSSRGQYGTDLLYEPNNGNGPPQDDFLEGVFIDYRAFDKLGETPIYEFGHGLSYTTFSYSNLQIQAHPAAPYTPTTGDTPAAPTYGVISNRSADYLFPPGFHKVPYYIYPYLNYTSLSESSGDPEYAINFTFPAGSSDGSPQPANPAGGAPGGNPQLYDVLYTVTATVTNTGSLAGEEVAQLYLSLGGPNDPKVVLRNFDKVLIQPGAAATVSFDVTRRDLSNWDTVSQNWVITSYTKTAYVGSSSRVLPLSATLAGTGSYGNGNGTYGGGYGGYGKPKYHHA</sequence>